<dbReference type="InterPro" id="IPR036397">
    <property type="entry name" value="RNaseH_sf"/>
</dbReference>
<dbReference type="Gene3D" id="3.30.420.10">
    <property type="entry name" value="Ribonuclease H-like superfamily/Ribonuclease H"/>
    <property type="match status" value="1"/>
</dbReference>
<dbReference type="GO" id="GO:0003676">
    <property type="term" value="F:nucleic acid binding"/>
    <property type="evidence" value="ECO:0007669"/>
    <property type="project" value="InterPro"/>
</dbReference>
<accession>A0A915EAM9</accession>
<evidence type="ECO:0000313" key="1">
    <source>
        <dbReference type="Proteomes" id="UP000887574"/>
    </source>
</evidence>
<dbReference type="Proteomes" id="UP000887574">
    <property type="component" value="Unplaced"/>
</dbReference>
<evidence type="ECO:0000313" key="2">
    <source>
        <dbReference type="WBParaSite" id="jg4132"/>
    </source>
</evidence>
<sequence length="146" mass="17107">MKNRLEILFSYVCLIKGKISTGYPVAFQCESTILPLECQGKFTGCQDLVDFQWQFEGNPLELNYLCLMLYLHRHSRQKLVYQQDNAGLHVSKNRRPSDPQFFLMMEWSQEQGIELLEWPNVSPDLNLMENIWGIMVRRTPKSGLHP</sequence>
<name>A0A915EAM9_9BILA</name>
<dbReference type="AlphaFoldDB" id="A0A915EAM9"/>
<keyword evidence="1" id="KW-1185">Reference proteome</keyword>
<reference evidence="2" key="1">
    <citation type="submission" date="2022-11" db="UniProtKB">
        <authorList>
            <consortium name="WormBaseParasite"/>
        </authorList>
    </citation>
    <scope>IDENTIFICATION</scope>
</reference>
<protein>
    <submittedName>
        <fullName evidence="2">Tc1-like transposase DDE domain-containing protein</fullName>
    </submittedName>
</protein>
<dbReference type="WBParaSite" id="jg4132">
    <property type="protein sequence ID" value="jg4132"/>
    <property type="gene ID" value="jg4132"/>
</dbReference>
<organism evidence="1 2">
    <name type="scientific">Ditylenchus dipsaci</name>
    <dbReference type="NCBI Taxonomy" id="166011"/>
    <lineage>
        <taxon>Eukaryota</taxon>
        <taxon>Metazoa</taxon>
        <taxon>Ecdysozoa</taxon>
        <taxon>Nematoda</taxon>
        <taxon>Chromadorea</taxon>
        <taxon>Rhabditida</taxon>
        <taxon>Tylenchina</taxon>
        <taxon>Tylenchomorpha</taxon>
        <taxon>Sphaerularioidea</taxon>
        <taxon>Anguinidae</taxon>
        <taxon>Anguininae</taxon>
        <taxon>Ditylenchus</taxon>
    </lineage>
</organism>
<proteinExistence type="predicted"/>